<keyword evidence="2" id="KW-0812">Transmembrane</keyword>
<dbReference type="InterPro" id="IPR003672">
    <property type="entry name" value="CobN/Mg_chltase"/>
</dbReference>
<dbReference type="EMBL" id="CP009520">
    <property type="protein sequence ID" value="AKB45360.1"/>
    <property type="molecule type" value="Genomic_DNA"/>
</dbReference>
<dbReference type="HOGENOM" id="CLU_002017_4_1_2"/>
<keyword evidence="5" id="KW-1185">Reference proteome</keyword>
<organism evidence="4 5">
    <name type="scientific">Methanosarcina vacuolata Z-761</name>
    <dbReference type="NCBI Taxonomy" id="1434123"/>
    <lineage>
        <taxon>Archaea</taxon>
        <taxon>Methanobacteriati</taxon>
        <taxon>Methanobacteriota</taxon>
        <taxon>Stenosarchaea group</taxon>
        <taxon>Methanomicrobia</taxon>
        <taxon>Methanosarcinales</taxon>
        <taxon>Methanosarcinaceae</taxon>
        <taxon>Methanosarcina</taxon>
    </lineage>
</organism>
<evidence type="ECO:0000256" key="2">
    <source>
        <dbReference type="SAM" id="Phobius"/>
    </source>
</evidence>
<keyword evidence="2" id="KW-1133">Transmembrane helix</keyword>
<accession>A0A0E3Q994</accession>
<feature type="region of interest" description="Disordered" evidence="1">
    <location>
        <begin position="216"/>
        <end position="254"/>
    </location>
</feature>
<dbReference type="KEGG" id="mvc:MSVAZ_3091"/>
<dbReference type="RefSeq" id="WP_048122713.1">
    <property type="nucleotide sequence ID" value="NZ_CP009520.1"/>
</dbReference>
<feature type="domain" description="CobN/magnesium chelatase" evidence="3">
    <location>
        <begin position="148"/>
        <end position="1303"/>
    </location>
</feature>
<evidence type="ECO:0000313" key="4">
    <source>
        <dbReference type="EMBL" id="AKB45360.1"/>
    </source>
</evidence>
<feature type="compositionally biased region" description="Low complexity" evidence="1">
    <location>
        <begin position="216"/>
        <end position="249"/>
    </location>
</feature>
<protein>
    <submittedName>
        <fullName evidence="4">CobN-like chelatase BtuS for metalloporphyrine salvage</fullName>
    </submittedName>
</protein>
<feature type="region of interest" description="Disordered" evidence="1">
    <location>
        <begin position="1354"/>
        <end position="1416"/>
    </location>
</feature>
<dbReference type="CDD" id="cd10150">
    <property type="entry name" value="CobN_like"/>
    <property type="match status" value="1"/>
</dbReference>
<gene>
    <name evidence="4" type="ORF">MSVAZ_3091</name>
</gene>
<dbReference type="GeneID" id="24811619"/>
<dbReference type="STRING" id="1434123.MSVAZ_3091"/>
<evidence type="ECO:0000313" key="5">
    <source>
        <dbReference type="Proteomes" id="UP000033096"/>
    </source>
</evidence>
<evidence type="ECO:0000259" key="3">
    <source>
        <dbReference type="Pfam" id="PF02514"/>
    </source>
</evidence>
<evidence type="ECO:0000256" key="1">
    <source>
        <dbReference type="SAM" id="MobiDB-lite"/>
    </source>
</evidence>
<feature type="compositionally biased region" description="Low complexity" evidence="1">
    <location>
        <begin position="1364"/>
        <end position="1397"/>
    </location>
</feature>
<feature type="transmembrane region" description="Helical" evidence="2">
    <location>
        <begin position="1445"/>
        <end position="1462"/>
    </location>
</feature>
<sequence length="1465" mass="162932">MRTAQSRLLVLCAVVLLLLAQNVSADENHVNITFICYDGSALSAAAQSNPYNASMNVTYISGYSDFSNVTFENQDVIFTYMLWSQFKDIGDDLESAHENGTALIDITSVIDTAYINTSSYDQIFSGTTPYNSTEEKFFYNMGSRGVLKENTENFLIYLAKTYGDKPELTKDWVYEDPIEFPEAAIYHPDARSSTNESQPDWFENTTDYLEWYSDSTNSNSTNSNSTNSNSTNSNSTNSNSTNSNSTNSNESRHIYDKSKPTIGIWFHASDYTGDNLKVIDALIRDLEGKGCNVIAGFDTFNDIHNFYFDENGEPLVQCVISLKSFRLNYDDPDKGVQELEDLDVPVLTGLVVTNPANSTDIADSNRGIPSEEVVYKTLLPSIDGIFEYIVIGIDNYDSATGENSYEPLPSQIDWMANRSINWANLKLEENEDKKVAVIYYNYPSGKDNIVANYLNSTQSMFELLNAMNKSGYGVSGIPENSSKLMEMLQAQGINVGSWAPGVLDGMVENRTEWGLQLIPMDTYKEWFESEIPENLRANVTAEWGEPWSEDLPQNKSVMIYENETGKYIVIPTVRFGNVWLMPQPARGTGQNNDTLYHSNVVPPTHQYIAFYLWLNHEFQPDALIHMGTHGTHEWLPGSTYGMNRTSDWSSLLLQDIPNIYPYIVANVGEGITAEYRGNALIIDHLTPTLERSGLYGDLLNLSTDVEGYYDPGISSQTRAGYQKAIVNEIIALNLSVDLGIDNVTVLQDYNETEFEDFVKNVLHEYLEDVGNENIPYGMHILSHVPATNMTDPESDELTGMVRAMLGGSFEDNITAAFYPESSYPLGIPLNDTKVTRLVWEVVTNNTSVSKAQTAVYGKTNSTVTLDLEQGLDYKDRLLNCDVEIDRILSALNGGFIPPGSGLDPIMNPDAVPTGRNYYSINSKLYPSEATWEVGKTLAIQLLEDYYNEHGEYPKKVSFSRFGVEFIADHGTLEAEVLYLLGVKPVWDEYGYVTGVEAIPEEELLPNYDTSKPGRPRIDIVYTTAGMRDAFPDKIKLIDSAVKLASSLPGVNYPNYVNQSSLTLYDSLISEGYDNETATKLSTMRCFAVMDGTYDIGVSDAISASGSWDNEEDIANVYLNKMGYAYGEDYWGIQCRELLEGNLKSVEASVHSSSSNLYDSLDNDDLFQYFGGMNLATRYLSGNTPKMYISDTSNSDGAQMVGMQEYLSKDLRARYFNDKWIEGMKTSGYSGGSMMSEFVDNLFGWEVSDPDLVDDTVWQDVYETYVNDPSMKEWFKQNNPSAYQSMTARMLEAVRHDYWTPSEDIIESLAKDYEESVAENGASCCHHTCGNPLLHEFVSGKVSVPGYSEQIEAATKAETLETTEKTQNSSGGSHHSHNTGNATVKASSSSNQTSQDSNGGYGTDTSEPDPGVQKSSDTDYVEGYEMQKDSTEEPDNSGLSFSGSDIIGILFVVVAAGGIYLGIRKK</sequence>
<dbReference type="PANTHER" id="PTHR44119">
    <property type="entry name" value="MAGNESIUM-CHELATASE SUBUNIT CHLH, CHLOROPLASTIC"/>
    <property type="match status" value="1"/>
</dbReference>
<dbReference type="PANTHER" id="PTHR44119:SF4">
    <property type="entry name" value="AEROBIC COBALTOCHELATASE SUBUNIT COBN"/>
    <property type="match status" value="1"/>
</dbReference>
<dbReference type="Proteomes" id="UP000033096">
    <property type="component" value="Chromosome"/>
</dbReference>
<reference evidence="4 5" key="1">
    <citation type="submission" date="2014-07" db="EMBL/GenBank/DDBJ databases">
        <title>Methanogenic archaea and the global carbon cycle.</title>
        <authorList>
            <person name="Henriksen J.R."/>
            <person name="Luke J."/>
            <person name="Reinhart S."/>
            <person name="Benedict M.N."/>
            <person name="Youngblut N.D."/>
            <person name="Metcalf M.E."/>
            <person name="Whitaker R.J."/>
            <person name="Metcalf W.W."/>
        </authorList>
    </citation>
    <scope>NUCLEOTIDE SEQUENCE [LARGE SCALE GENOMIC DNA]</scope>
    <source>
        <strain evidence="4 5">Z-761</strain>
    </source>
</reference>
<dbReference type="PATRIC" id="fig|1434123.4.peg.3798"/>
<keyword evidence="2" id="KW-0472">Membrane</keyword>
<name>A0A0E3Q994_9EURY</name>
<proteinExistence type="predicted"/>
<dbReference type="Pfam" id="PF02514">
    <property type="entry name" value="CobN-Mg_chel"/>
    <property type="match status" value="1"/>
</dbReference>